<accession>A0A2B4RAE9</accession>
<keyword evidence="6" id="KW-0853">WD repeat</keyword>
<evidence type="ECO:0000256" key="11">
    <source>
        <dbReference type="ARBA" id="ARBA00023212"/>
    </source>
</evidence>
<keyword evidence="14" id="KW-1185">Reference proteome</keyword>
<comment type="caution">
    <text evidence="13">The sequence shown here is derived from an EMBL/GenBank/DDBJ whole genome shotgun (WGS) entry which is preliminary data.</text>
</comment>
<dbReference type="EMBL" id="LSMT01000752">
    <property type="protein sequence ID" value="PFX14631.1"/>
    <property type="molecule type" value="Genomic_DNA"/>
</dbReference>
<gene>
    <name evidence="13" type="primary">WDPCP</name>
    <name evidence="13" type="ORF">AWC38_SpisGene21189</name>
</gene>
<evidence type="ECO:0000256" key="12">
    <source>
        <dbReference type="ARBA" id="ARBA00023273"/>
    </source>
</evidence>
<protein>
    <submittedName>
        <fullName evidence="13">WD repeat-containing and planar cell polarity effector protein fritz-like</fullName>
    </submittedName>
</protein>
<dbReference type="PANTHER" id="PTHR13667">
    <property type="entry name" value="HOMOLOC-13"/>
    <property type="match status" value="1"/>
</dbReference>
<evidence type="ECO:0000256" key="5">
    <source>
        <dbReference type="ARBA" id="ARBA00022490"/>
    </source>
</evidence>
<keyword evidence="11" id="KW-0206">Cytoskeleton</keyword>
<dbReference type="AlphaFoldDB" id="A0A2B4RAE9"/>
<evidence type="ECO:0000256" key="10">
    <source>
        <dbReference type="ARBA" id="ARBA00023136"/>
    </source>
</evidence>
<keyword evidence="5" id="KW-0963">Cytoplasm</keyword>
<dbReference type="GO" id="GO:0005886">
    <property type="term" value="C:plasma membrane"/>
    <property type="evidence" value="ECO:0007669"/>
    <property type="project" value="UniProtKB-SubCell"/>
</dbReference>
<evidence type="ECO:0000313" key="13">
    <source>
        <dbReference type="EMBL" id="PFX14631.1"/>
    </source>
</evidence>
<evidence type="ECO:0000256" key="4">
    <source>
        <dbReference type="ARBA" id="ARBA00022475"/>
    </source>
</evidence>
<dbReference type="Pfam" id="PF11768">
    <property type="entry name" value="Frtz"/>
    <property type="match status" value="2"/>
</dbReference>
<comment type="subcellular location">
    <subcellularLocation>
        <location evidence="1">Cell membrane</location>
    </subcellularLocation>
    <subcellularLocation>
        <location evidence="2">Cytoplasm</location>
        <location evidence="2">Cytoskeleton</location>
        <location evidence="2">Cilium axoneme</location>
    </subcellularLocation>
</comment>
<dbReference type="Proteomes" id="UP000225706">
    <property type="component" value="Unassembled WGS sequence"/>
</dbReference>
<dbReference type="STRING" id="50429.A0A2B4RAE9"/>
<dbReference type="InterPro" id="IPR036322">
    <property type="entry name" value="WD40_repeat_dom_sf"/>
</dbReference>
<dbReference type="OrthoDB" id="10013020at2759"/>
<dbReference type="GO" id="GO:0097541">
    <property type="term" value="C:axonemal basal plate"/>
    <property type="evidence" value="ECO:0007669"/>
    <property type="project" value="TreeGrafter"/>
</dbReference>
<evidence type="ECO:0000313" key="14">
    <source>
        <dbReference type="Proteomes" id="UP000225706"/>
    </source>
</evidence>
<reference evidence="14" key="1">
    <citation type="journal article" date="2017" name="bioRxiv">
        <title>Comparative analysis of the genomes of Stylophora pistillata and Acropora digitifera provides evidence for extensive differences between species of corals.</title>
        <authorList>
            <person name="Voolstra C.R."/>
            <person name="Li Y."/>
            <person name="Liew Y.J."/>
            <person name="Baumgarten S."/>
            <person name="Zoccola D."/>
            <person name="Flot J.-F."/>
            <person name="Tambutte S."/>
            <person name="Allemand D."/>
            <person name="Aranda M."/>
        </authorList>
    </citation>
    <scope>NUCLEOTIDE SEQUENCE [LARGE SCALE GENOMIC DNA]</scope>
</reference>
<evidence type="ECO:0000256" key="2">
    <source>
        <dbReference type="ARBA" id="ARBA00004430"/>
    </source>
</evidence>
<keyword evidence="7" id="KW-0677">Repeat</keyword>
<dbReference type="InterPro" id="IPR024511">
    <property type="entry name" value="Frtz"/>
</dbReference>
<organism evidence="13 14">
    <name type="scientific">Stylophora pistillata</name>
    <name type="common">Smooth cauliflower coral</name>
    <dbReference type="NCBI Taxonomy" id="50429"/>
    <lineage>
        <taxon>Eukaryota</taxon>
        <taxon>Metazoa</taxon>
        <taxon>Cnidaria</taxon>
        <taxon>Anthozoa</taxon>
        <taxon>Hexacorallia</taxon>
        <taxon>Scleractinia</taxon>
        <taxon>Astrocoeniina</taxon>
        <taxon>Pocilloporidae</taxon>
        <taxon>Stylophora</taxon>
    </lineage>
</organism>
<proteinExistence type="inferred from homology"/>
<evidence type="ECO:0000256" key="1">
    <source>
        <dbReference type="ARBA" id="ARBA00004236"/>
    </source>
</evidence>
<dbReference type="InterPro" id="IPR015943">
    <property type="entry name" value="WD40/YVTN_repeat-like_dom_sf"/>
</dbReference>
<evidence type="ECO:0000256" key="8">
    <source>
        <dbReference type="ARBA" id="ARBA00022794"/>
    </source>
</evidence>
<sequence length="528" mass="59637">MRKGSAGDPPYSEQKRLWGEERGVSWTPKNRRPEKLRDVLKECEDLLQQNRVLDVRWRTLRNIQVLLSNGSLISILVSSSCGDIEKISLDKTLTGKVPDAINKAILRDSFLLFSLKEKLKLCYIYFNKKPSLDFKKLEKMSAMEPKALVWWSGHSEEAWPWSPVTTEKDRANMAIFSLNGPKIEMLSSVRSDSEPLHASFRNYAEDKLLLGCEDGTLMLYDDHRRVTQMTKGSLIPSIIQWHPGDAVVLVCSADGDIKVYDMALAPVLIQLLAESPSPLNTLKLREYFPNPVKMNKVSWSCEAPVGNLSDNSLCCHDNLIVLFDRGPLCLLRLELGVLTNGRLGTVELVSEYIKHEQAEEAVNFLNSMNWNTEGTACFACMSIIMNYLLKLPLNCEREGLLEETLGSFYAPSRPLSDETVLHHRDMISKLSRRFFHHLLRFRRFEKAFLLAVDIGAKDLFMDIHYLAADLGNLPLAEVAKQRAIQIDNESLTSGHHYSGQEIEELGLDDSSEMANPAGTLKIVHFGAV</sequence>
<evidence type="ECO:0000256" key="9">
    <source>
        <dbReference type="ARBA" id="ARBA00023069"/>
    </source>
</evidence>
<dbReference type="GO" id="GO:0007399">
    <property type="term" value="P:nervous system development"/>
    <property type="evidence" value="ECO:0007669"/>
    <property type="project" value="TreeGrafter"/>
</dbReference>
<keyword evidence="12" id="KW-0966">Cell projection</keyword>
<evidence type="ECO:0000256" key="3">
    <source>
        <dbReference type="ARBA" id="ARBA00006059"/>
    </source>
</evidence>
<evidence type="ECO:0000256" key="7">
    <source>
        <dbReference type="ARBA" id="ARBA00022737"/>
    </source>
</evidence>
<comment type="similarity">
    <text evidence="3">Belongs to the WD repeat fritz family.</text>
</comment>
<keyword evidence="8" id="KW-0970">Cilium biogenesis/degradation</keyword>
<name>A0A2B4RAE9_STYPI</name>
<keyword evidence="4" id="KW-1003">Cell membrane</keyword>
<dbReference type="PANTHER" id="PTHR13667:SF5">
    <property type="entry name" value="WD REPEAT-CONTAINING AND PLANAR CELL POLARITY EFFECTOR PROTEIN FRITZ HOMOLOG"/>
    <property type="match status" value="1"/>
</dbReference>
<evidence type="ECO:0000256" key="6">
    <source>
        <dbReference type="ARBA" id="ARBA00022574"/>
    </source>
</evidence>
<dbReference type="GO" id="GO:0045184">
    <property type="term" value="P:establishment of protein localization"/>
    <property type="evidence" value="ECO:0007669"/>
    <property type="project" value="TreeGrafter"/>
</dbReference>
<dbReference type="SUPFAM" id="SSF50978">
    <property type="entry name" value="WD40 repeat-like"/>
    <property type="match status" value="1"/>
</dbReference>
<keyword evidence="9" id="KW-0969">Cilium</keyword>
<dbReference type="GO" id="GO:0044782">
    <property type="term" value="P:cilium organization"/>
    <property type="evidence" value="ECO:0007669"/>
    <property type="project" value="TreeGrafter"/>
</dbReference>
<dbReference type="Gene3D" id="2.130.10.10">
    <property type="entry name" value="YVTN repeat-like/Quinoprotein amine dehydrogenase"/>
    <property type="match status" value="1"/>
</dbReference>
<keyword evidence="10" id="KW-0472">Membrane</keyword>